<name>A0A6C0L7R7_9ZZZZ</name>
<dbReference type="Pfam" id="PF13245">
    <property type="entry name" value="AAA_19"/>
    <property type="match status" value="1"/>
</dbReference>
<dbReference type="InterPro" id="IPR027417">
    <property type="entry name" value="P-loop_NTPase"/>
</dbReference>
<proteinExistence type="predicted"/>
<accession>A0A6C0L7R7</accession>
<dbReference type="GO" id="GO:0003677">
    <property type="term" value="F:DNA binding"/>
    <property type="evidence" value="ECO:0007669"/>
    <property type="project" value="InterPro"/>
</dbReference>
<dbReference type="GO" id="GO:0005524">
    <property type="term" value="F:ATP binding"/>
    <property type="evidence" value="ECO:0007669"/>
    <property type="project" value="InterPro"/>
</dbReference>
<evidence type="ECO:0000313" key="1">
    <source>
        <dbReference type="EMBL" id="QHU26999.1"/>
    </source>
</evidence>
<dbReference type="GO" id="GO:0043138">
    <property type="term" value="F:3'-5' DNA helicase activity"/>
    <property type="evidence" value="ECO:0007669"/>
    <property type="project" value="TreeGrafter"/>
</dbReference>
<dbReference type="SUPFAM" id="SSF52540">
    <property type="entry name" value="P-loop containing nucleoside triphosphate hydrolases"/>
    <property type="match status" value="1"/>
</dbReference>
<dbReference type="AlphaFoldDB" id="A0A6C0L7R7"/>
<dbReference type="GO" id="GO:0000725">
    <property type="term" value="P:recombinational repair"/>
    <property type="evidence" value="ECO:0007669"/>
    <property type="project" value="TreeGrafter"/>
</dbReference>
<sequence length="723" mass="83681">MNELSEEQQIILKNVVDGHNVIVDSCAGTGKTTLILSVAKALATSQLLQMTYNSMLRFEVKDRVKKAGITNMKVHTFHSLAVRYYLSTAHTDTGIRYIIHKDLPPTEKLPKFDVIVLDEAQDMTFLYFQLMAKVARDSGNSIQLLILGDYMQGLYEFKGADIRFLTFADILWEGFAYLKTQEFKLCTMKMSYRITNQMCKFVNQVMLGENRMEACRDGAPVTYIRQSRSNIEKIVAVEICKLIEQGALPEDIFVLGASVKGANSNIRQLENILVERGIPCHVPMLETDKIDERVIGKKVVFSTFHCVKGRQRKYVFIVNFDQSYFKFYARTLKRDICPNTIYVGTTRATHGLYVLESDNYRSDRPLEFLKKNHIEMKQCDYITFRGHHKSIFEDDEDEIRDALFTNKHNLTPTELIKFIPESIIEDISEILDRVFISENRQIAEIDIPSIIETRKGFFEEVSDLNGIAIPCIYYDYLTEKWSGSRENSNILLNIISTCVDNMKPNEHKYLKNIVDELPEKIETINDYLFIANLSVAVQETLYFKLKQIDRDEYNWLSQSMITSCTERLDNVIGNECANIVPRIEETIIHQSDEKAHAQIDEFLAPHFGKDVKFRFTARTDLITPETVWEMKCTSKISIDHMLQVIIYEWLWRMRSSLDAQASDEKVFKIFNIRTNELMRLDASMDDLNTIMLALLRGKFQKPELKVDDEFISDCKNYLAKLCA</sequence>
<reference evidence="1" key="1">
    <citation type="journal article" date="2020" name="Nature">
        <title>Giant virus diversity and host interactions through global metagenomics.</title>
        <authorList>
            <person name="Schulz F."/>
            <person name="Roux S."/>
            <person name="Paez-Espino D."/>
            <person name="Jungbluth S."/>
            <person name="Walsh D.A."/>
            <person name="Denef V.J."/>
            <person name="McMahon K.D."/>
            <person name="Konstantinidis K.T."/>
            <person name="Eloe-Fadrosh E.A."/>
            <person name="Kyrpides N.C."/>
            <person name="Woyke T."/>
        </authorList>
    </citation>
    <scope>NUCLEOTIDE SEQUENCE</scope>
    <source>
        <strain evidence="1">GVMAG-M-3300027759-42</strain>
    </source>
</reference>
<dbReference type="PANTHER" id="PTHR11070">
    <property type="entry name" value="UVRD / RECB / PCRA DNA HELICASE FAMILY MEMBER"/>
    <property type="match status" value="1"/>
</dbReference>
<protein>
    <submittedName>
        <fullName evidence="1">Uncharacterized protein</fullName>
    </submittedName>
</protein>
<organism evidence="1">
    <name type="scientific">viral metagenome</name>
    <dbReference type="NCBI Taxonomy" id="1070528"/>
    <lineage>
        <taxon>unclassified sequences</taxon>
        <taxon>metagenomes</taxon>
        <taxon>organismal metagenomes</taxon>
    </lineage>
</organism>
<dbReference type="EMBL" id="MN740447">
    <property type="protein sequence ID" value="QHU26999.1"/>
    <property type="molecule type" value="Genomic_DNA"/>
</dbReference>
<dbReference type="InterPro" id="IPR000212">
    <property type="entry name" value="DNA_helicase_UvrD/REP"/>
</dbReference>
<dbReference type="PANTHER" id="PTHR11070:SF2">
    <property type="entry name" value="ATP-DEPENDENT DNA HELICASE SRS2"/>
    <property type="match status" value="1"/>
</dbReference>
<dbReference type="Gene3D" id="3.40.50.300">
    <property type="entry name" value="P-loop containing nucleotide triphosphate hydrolases"/>
    <property type="match status" value="2"/>
</dbReference>